<dbReference type="EMBL" id="JAQQAF010000008">
    <property type="protein sequence ID" value="KAJ8467125.1"/>
    <property type="molecule type" value="Genomic_DNA"/>
</dbReference>
<reference evidence="2 3" key="1">
    <citation type="submission" date="2022-12" db="EMBL/GenBank/DDBJ databases">
        <title>Chromosome-scale assembly of the Ensete ventricosum genome.</title>
        <authorList>
            <person name="Dussert Y."/>
            <person name="Stocks J."/>
            <person name="Wendawek A."/>
            <person name="Woldeyes F."/>
            <person name="Nichols R.A."/>
            <person name="Borrell J.S."/>
        </authorList>
    </citation>
    <scope>NUCLEOTIDE SEQUENCE [LARGE SCALE GENOMIC DNA]</scope>
    <source>
        <strain evidence="3">cv. Maze</strain>
        <tissue evidence="2">Seeds</tissue>
    </source>
</reference>
<evidence type="ECO:0000313" key="2">
    <source>
        <dbReference type="EMBL" id="KAJ8467125.1"/>
    </source>
</evidence>
<evidence type="ECO:0000256" key="1">
    <source>
        <dbReference type="SAM" id="MobiDB-lite"/>
    </source>
</evidence>
<protein>
    <submittedName>
        <fullName evidence="2">Uncharacterized protein</fullName>
    </submittedName>
</protein>
<comment type="caution">
    <text evidence="2">The sequence shown here is derived from an EMBL/GenBank/DDBJ whole genome shotgun (WGS) entry which is preliminary data.</text>
</comment>
<dbReference type="AlphaFoldDB" id="A0AAV8Q6H7"/>
<sequence length="114" mass="13437">MADLSSQRSTTFSCRRRVKKLKSKQSPVPARDLGFDMNFVAGHFAPTYPGKIISVDEKRWRQGERRIDHRSHYWQILDGYVSKRPDRSLRHIEINEEECAQGNNEPVKWTESYK</sequence>
<feature type="compositionally biased region" description="Polar residues" evidence="1">
    <location>
        <begin position="1"/>
        <end position="13"/>
    </location>
</feature>
<name>A0AAV8Q6H7_ENSVE</name>
<proteinExistence type="predicted"/>
<feature type="region of interest" description="Disordered" evidence="1">
    <location>
        <begin position="1"/>
        <end position="27"/>
    </location>
</feature>
<organism evidence="2 3">
    <name type="scientific">Ensete ventricosum</name>
    <name type="common">Abyssinian banana</name>
    <name type="synonym">Musa ensete</name>
    <dbReference type="NCBI Taxonomy" id="4639"/>
    <lineage>
        <taxon>Eukaryota</taxon>
        <taxon>Viridiplantae</taxon>
        <taxon>Streptophyta</taxon>
        <taxon>Embryophyta</taxon>
        <taxon>Tracheophyta</taxon>
        <taxon>Spermatophyta</taxon>
        <taxon>Magnoliopsida</taxon>
        <taxon>Liliopsida</taxon>
        <taxon>Zingiberales</taxon>
        <taxon>Musaceae</taxon>
        <taxon>Ensete</taxon>
    </lineage>
</organism>
<feature type="compositionally biased region" description="Basic residues" evidence="1">
    <location>
        <begin position="14"/>
        <end position="23"/>
    </location>
</feature>
<keyword evidence="3" id="KW-1185">Reference proteome</keyword>
<gene>
    <name evidence="2" type="ORF">OPV22_029677</name>
</gene>
<dbReference type="Proteomes" id="UP001222027">
    <property type="component" value="Unassembled WGS sequence"/>
</dbReference>
<evidence type="ECO:0000313" key="3">
    <source>
        <dbReference type="Proteomes" id="UP001222027"/>
    </source>
</evidence>
<accession>A0AAV8Q6H7</accession>